<proteinExistence type="predicted"/>
<feature type="region of interest" description="Disordered" evidence="1">
    <location>
        <begin position="48"/>
        <end position="70"/>
    </location>
</feature>
<dbReference type="HOGENOM" id="CLU_474875_0_0_1"/>
<evidence type="ECO:0000313" key="2">
    <source>
        <dbReference type="EMBL" id="EGO25585.1"/>
    </source>
</evidence>
<name>F8NTB3_SERL9</name>
<dbReference type="OrthoDB" id="2135488at2759"/>
<gene>
    <name evidence="2" type="ORF">SERLADRAFT_368979</name>
</gene>
<dbReference type="InterPro" id="IPR052350">
    <property type="entry name" value="Metallo-dep_Lactonases"/>
</dbReference>
<dbReference type="PANTHER" id="PTHR43569:SF2">
    <property type="entry name" value="AMIDOHYDROLASE-RELATED DOMAIN-CONTAINING PROTEIN"/>
    <property type="match status" value="1"/>
</dbReference>
<feature type="compositionally biased region" description="Polar residues" evidence="1">
    <location>
        <begin position="52"/>
        <end position="62"/>
    </location>
</feature>
<dbReference type="KEGG" id="sla:SERLADRAFT_368979"/>
<dbReference type="InterPro" id="IPR032466">
    <property type="entry name" value="Metal_Hydrolase"/>
</dbReference>
<dbReference type="EMBL" id="GL945433">
    <property type="protein sequence ID" value="EGO25585.1"/>
    <property type="molecule type" value="Genomic_DNA"/>
</dbReference>
<organism>
    <name type="scientific">Serpula lacrymans var. lacrymans (strain S7.9)</name>
    <name type="common">Dry rot fungus</name>
    <dbReference type="NCBI Taxonomy" id="578457"/>
    <lineage>
        <taxon>Eukaryota</taxon>
        <taxon>Fungi</taxon>
        <taxon>Dikarya</taxon>
        <taxon>Basidiomycota</taxon>
        <taxon>Agaricomycotina</taxon>
        <taxon>Agaricomycetes</taxon>
        <taxon>Agaricomycetidae</taxon>
        <taxon>Boletales</taxon>
        <taxon>Coniophorineae</taxon>
        <taxon>Serpulaceae</taxon>
        <taxon>Serpula</taxon>
    </lineage>
</organism>
<dbReference type="GeneID" id="18810276"/>
<dbReference type="SUPFAM" id="SSF51556">
    <property type="entry name" value="Metallo-dependent hydrolases"/>
    <property type="match status" value="1"/>
</dbReference>
<reference evidence="2" key="1">
    <citation type="submission" date="2011-04" db="EMBL/GenBank/DDBJ databases">
        <title>Evolution of plant cell wall degrading machinery underlies the functional diversity of forest fungi.</title>
        <authorList>
            <consortium name="US DOE Joint Genome Institute (JGI-PGF)"/>
            <person name="Eastwood D.C."/>
            <person name="Floudas D."/>
            <person name="Binder M."/>
            <person name="Majcherczyk A."/>
            <person name="Schneider P."/>
            <person name="Aerts A."/>
            <person name="Asiegbu F.O."/>
            <person name="Baker S.E."/>
            <person name="Barry K."/>
            <person name="Bendiksby M."/>
            <person name="Blumentritt M."/>
            <person name="Coutinho P.M."/>
            <person name="Cullen D."/>
            <person name="Cullen D."/>
            <person name="Gathman A."/>
            <person name="Goodell B."/>
            <person name="Henrissat B."/>
            <person name="Ihrmark K."/>
            <person name="Kauserud H."/>
            <person name="Kohler A."/>
            <person name="LaButti K."/>
            <person name="Lapidus A."/>
            <person name="Lavin J.L."/>
            <person name="Lee Y.-H."/>
            <person name="Lindquist E."/>
            <person name="Lilly W."/>
            <person name="Lucas S."/>
            <person name="Morin E."/>
            <person name="Murat C."/>
            <person name="Oguiza J.A."/>
            <person name="Park J."/>
            <person name="Pisabarro A.G."/>
            <person name="Riley R."/>
            <person name="Rosling A."/>
            <person name="Salamov A."/>
            <person name="Schmidt O."/>
            <person name="Schmutz J."/>
            <person name="Skrede I."/>
            <person name="Stenlid J."/>
            <person name="Wiebenga A."/>
            <person name="Xie X."/>
            <person name="Kues U."/>
            <person name="Hibbett D.S."/>
            <person name="Hoffmeister D."/>
            <person name="Hogberg N."/>
            <person name="Martin F."/>
            <person name="Grigoriev I.V."/>
            <person name="Watkinson S.C."/>
        </authorList>
    </citation>
    <scope>NUCLEOTIDE SEQUENCE</scope>
    <source>
        <strain evidence="2">S7.9</strain>
    </source>
</reference>
<dbReference type="AlphaFoldDB" id="F8NTB3"/>
<evidence type="ECO:0000256" key="1">
    <source>
        <dbReference type="SAM" id="MobiDB-lite"/>
    </source>
</evidence>
<dbReference type="Gene3D" id="3.20.20.140">
    <property type="entry name" value="Metal-dependent hydrolases"/>
    <property type="match status" value="1"/>
</dbReference>
<dbReference type="PANTHER" id="PTHR43569">
    <property type="entry name" value="AMIDOHYDROLASE"/>
    <property type="match status" value="1"/>
</dbReference>
<protein>
    <submittedName>
        <fullName evidence="2">Uncharacterized protein</fullName>
    </submittedName>
</protein>
<sequence>MGLVLAEEERQAQHLKSVLRATADRLEHEIRRADKAVSRAEYAEMRAREMTTRVTSAESGKQTAELDATRAKEEAKRYQLQCESLERQLKRMQADASSLQKLKVEADESASRARDTARKFQVELKNLQEREEGREESRRFGMHKWFKSGRAEGFDAGHLEGFEEGREEGFEEGREVGFDEGLKAGRKEGFNDGWEQGLQDEREHALKAFDKFLVAEFNEEPHARSLSLVNYISFSLSICFPCIAIMASSQSLRRKGPKNLPSLPLSAFTPPNTGTSERFPLPPTPGAIFPDIIIDSNVAATADLSKYKSDAAQLLEGKVAGVVLNLQGKAPEDVDKFIQGYDRSRSNPDFPVLSLLVPFSLDGPVPTEPPSHLSDSANVPTALTTTFVNAAPQGIDNLRWALKHSRVVDIDVQGDIMGNETVWETFEELLTKATVDLDVRGTPIVLSNVLPPPHDLDLHIVTLMKHPTYRMYQAHTAALSLFPNLHVKFIPPLWNATTPPTPHVAPKAEIPDTEDKQEWKRRIKMYIGPVLEAFGFERIIFGSSPSPISQSTSNVSDWYELVREAFAELGVEQEAIDSVFSVNAKRVYGSS</sequence>
<accession>F8NTB3</accession>
<dbReference type="Proteomes" id="UP000008064">
    <property type="component" value="Unassembled WGS sequence"/>
</dbReference>
<dbReference type="RefSeq" id="XP_007317707.1">
    <property type="nucleotide sequence ID" value="XM_007317645.1"/>
</dbReference>